<evidence type="ECO:0000313" key="2">
    <source>
        <dbReference type="Proteomes" id="UP000202440"/>
    </source>
</evidence>
<reference evidence="1 2" key="1">
    <citation type="submission" date="2017-07" db="EMBL/GenBank/DDBJ databases">
        <title>Annotated genome sequence of Bacterioplanes sanyensis isolated from Red Sea.</title>
        <authorList>
            <person name="Rehman Z.U."/>
        </authorList>
    </citation>
    <scope>NUCLEOTIDE SEQUENCE [LARGE SCALE GENOMIC DNA]</scope>
    <source>
        <strain evidence="1 2">NV9</strain>
    </source>
</reference>
<accession>A0A222FN73</accession>
<keyword evidence="2" id="KW-1185">Reference proteome</keyword>
<evidence type="ECO:0000313" key="1">
    <source>
        <dbReference type="EMBL" id="ASP40132.1"/>
    </source>
</evidence>
<dbReference type="EMBL" id="CP022530">
    <property type="protein sequence ID" value="ASP40132.1"/>
    <property type="molecule type" value="Genomic_DNA"/>
</dbReference>
<proteinExistence type="predicted"/>
<organism evidence="1 2">
    <name type="scientific">Bacterioplanes sanyensis</name>
    <dbReference type="NCBI Taxonomy" id="1249553"/>
    <lineage>
        <taxon>Bacteria</taxon>
        <taxon>Pseudomonadati</taxon>
        <taxon>Pseudomonadota</taxon>
        <taxon>Gammaproteobacteria</taxon>
        <taxon>Oceanospirillales</taxon>
        <taxon>Oceanospirillaceae</taxon>
        <taxon>Bacterioplanes</taxon>
    </lineage>
</organism>
<dbReference type="Pfam" id="PF20112">
    <property type="entry name" value="DUF6502"/>
    <property type="match status" value="1"/>
</dbReference>
<dbReference type="AlphaFoldDB" id="A0A222FN73"/>
<gene>
    <name evidence="1" type="ORF">CHH28_16260</name>
</gene>
<dbReference type="InterPro" id="IPR045445">
    <property type="entry name" value="DUF6502"/>
</dbReference>
<protein>
    <submittedName>
        <fullName evidence="1">Uncharacterized protein</fullName>
    </submittedName>
</protein>
<sequence>MSQLISHSHAVNAVKRILKPLVRLLLRYQVTYSTLLPLLKQVYVEVAEQDFALPDKAQTDSRISLLTGVHRKDVRRLRVDVANSDGDQAPVSVSMGGQMVAYWLSAPGYQAKGQPKRLPLKGDAGQPSFEALVQAVVHGDIRPRAVLDEWLALGIVQQYDDGLLGLKQEAFVPRSGEQELLFFLGRNVADHLQVAASNLDTESPRLERSVYYGGLSPQAVEQLHDAYRQHVSEALKLINQQALELKQSSPGNCRINAGAYFAEDQQQGSKTS</sequence>
<name>A0A222FN73_9GAMM</name>
<dbReference type="KEGG" id="bsan:CHH28_16260"/>
<dbReference type="Proteomes" id="UP000202440">
    <property type="component" value="Chromosome"/>
</dbReference>